<protein>
    <submittedName>
        <fullName evidence="1">Uncharacterized protein</fullName>
    </submittedName>
</protein>
<dbReference type="SUPFAM" id="SSF56925">
    <property type="entry name" value="OMPA-like"/>
    <property type="match status" value="1"/>
</dbReference>
<proteinExistence type="predicted"/>
<dbReference type="InterPro" id="IPR011250">
    <property type="entry name" value="OMP/PagP_B-barrel"/>
</dbReference>
<name>A0A1X7A119_9RHOB</name>
<evidence type="ECO:0000313" key="1">
    <source>
        <dbReference type="EMBL" id="SLN67247.1"/>
    </source>
</evidence>
<dbReference type="RefSeq" id="WP_085807251.1">
    <property type="nucleotide sequence ID" value="NZ_FWFX01000014.1"/>
</dbReference>
<dbReference type="EMBL" id="FWFX01000014">
    <property type="protein sequence ID" value="SLN67247.1"/>
    <property type="molecule type" value="Genomic_DNA"/>
</dbReference>
<dbReference type="AlphaFoldDB" id="A0A1X7A119"/>
<dbReference type="Proteomes" id="UP000193061">
    <property type="component" value="Unassembled WGS sequence"/>
</dbReference>
<accession>A0A1X7A119</accession>
<keyword evidence="2" id="KW-1185">Reference proteome</keyword>
<dbReference type="OrthoDB" id="6555107at2"/>
<sequence>MSRTQLIHQHPSIEMLRIGTLGLVVGMVGLGGTVDQAHAEPAVLGDTEGWRKEITAYLFAPVSTEGTSAVAGQSAEIDLSLSDALDVLDFTISGRFEAWLDDFGVIFEGSYLGISEDQTITGPGPAAAPVSVSVDVEQSWFSLLGGYRLATGSTDTGKRYSVDVAAGARYNYLKQEITISGPPGSRRLGGSESWFEPAISARGALELGSDWTGVLGLEASGFGVEGNDLTWSTTLAFDWALNEQTAVKFGYRYFSIDYETTKSDGLFKYDVSQHGPFIGMSYRF</sequence>
<organism evidence="1 2">
    <name type="scientific">Roseovarius albus</name>
    <dbReference type="NCBI Taxonomy" id="1247867"/>
    <lineage>
        <taxon>Bacteria</taxon>
        <taxon>Pseudomonadati</taxon>
        <taxon>Pseudomonadota</taxon>
        <taxon>Alphaproteobacteria</taxon>
        <taxon>Rhodobacterales</taxon>
        <taxon>Roseobacteraceae</taxon>
        <taxon>Roseovarius</taxon>
    </lineage>
</organism>
<gene>
    <name evidence="1" type="ORF">ROA7450_03584</name>
</gene>
<dbReference type="Gene3D" id="2.40.160.20">
    <property type="match status" value="1"/>
</dbReference>
<reference evidence="1 2" key="1">
    <citation type="submission" date="2017-03" db="EMBL/GenBank/DDBJ databases">
        <authorList>
            <person name="Afonso C.L."/>
            <person name="Miller P.J."/>
            <person name="Scott M.A."/>
            <person name="Spackman E."/>
            <person name="Goraichik I."/>
            <person name="Dimitrov K.M."/>
            <person name="Suarez D.L."/>
            <person name="Swayne D.E."/>
        </authorList>
    </citation>
    <scope>NUCLEOTIDE SEQUENCE [LARGE SCALE GENOMIC DNA]</scope>
    <source>
        <strain evidence="1 2">CECT 7450</strain>
    </source>
</reference>
<evidence type="ECO:0000313" key="2">
    <source>
        <dbReference type="Proteomes" id="UP000193061"/>
    </source>
</evidence>